<keyword evidence="12" id="KW-1185">Reference proteome</keyword>
<organism evidence="11 12">
    <name type="scientific">Trypanosoma conorhini</name>
    <dbReference type="NCBI Taxonomy" id="83891"/>
    <lineage>
        <taxon>Eukaryota</taxon>
        <taxon>Discoba</taxon>
        <taxon>Euglenozoa</taxon>
        <taxon>Kinetoplastea</taxon>
        <taxon>Metakinetoplastina</taxon>
        <taxon>Trypanosomatida</taxon>
        <taxon>Trypanosomatidae</taxon>
        <taxon>Trypanosoma</taxon>
    </lineage>
</organism>
<evidence type="ECO:0000259" key="10">
    <source>
        <dbReference type="Pfam" id="PF02737"/>
    </source>
</evidence>
<dbReference type="Gene3D" id="3.40.50.720">
    <property type="entry name" value="NAD(P)-binding Rossmann-like Domain"/>
    <property type="match status" value="1"/>
</dbReference>
<dbReference type="RefSeq" id="XP_029225376.1">
    <property type="nucleotide sequence ID" value="XM_029374536.1"/>
</dbReference>
<dbReference type="GO" id="GO:0016507">
    <property type="term" value="C:mitochondrial fatty acid beta-oxidation multienzyme complex"/>
    <property type="evidence" value="ECO:0007669"/>
    <property type="project" value="TreeGrafter"/>
</dbReference>
<dbReference type="InterPro" id="IPR001753">
    <property type="entry name" value="Enoyl-CoA_hydra/iso"/>
</dbReference>
<keyword evidence="5" id="KW-0520">NAD</keyword>
<keyword evidence="8" id="KW-0511">Multifunctional enzyme</keyword>
<dbReference type="Gene3D" id="3.90.226.10">
    <property type="entry name" value="2-enoyl-CoA Hydratase, Chain A, domain 1"/>
    <property type="match status" value="1"/>
</dbReference>
<evidence type="ECO:0000313" key="11">
    <source>
        <dbReference type="EMBL" id="RNF06061.1"/>
    </source>
</evidence>
<dbReference type="PANTHER" id="PTHR43612">
    <property type="entry name" value="TRIFUNCTIONAL ENZYME SUBUNIT ALPHA"/>
    <property type="match status" value="1"/>
</dbReference>
<evidence type="ECO:0000256" key="3">
    <source>
        <dbReference type="ARBA" id="ARBA00022832"/>
    </source>
</evidence>
<dbReference type="OrthoDB" id="5958943at2759"/>
<evidence type="ECO:0000256" key="7">
    <source>
        <dbReference type="ARBA" id="ARBA00023239"/>
    </source>
</evidence>
<dbReference type="SUPFAM" id="SSF52096">
    <property type="entry name" value="ClpP/crotonase"/>
    <property type="match status" value="1"/>
</dbReference>
<evidence type="ECO:0000256" key="1">
    <source>
        <dbReference type="ARBA" id="ARBA00005005"/>
    </source>
</evidence>
<feature type="domain" description="3-hydroxyacyl-CoA dehydrogenase C-terminal" evidence="9">
    <location>
        <begin position="584"/>
        <end position="679"/>
    </location>
</feature>
<dbReference type="GO" id="GO:0070403">
    <property type="term" value="F:NAD+ binding"/>
    <property type="evidence" value="ECO:0007669"/>
    <property type="project" value="InterPro"/>
</dbReference>
<dbReference type="Pfam" id="PF00725">
    <property type="entry name" value="3HCDH"/>
    <property type="match status" value="2"/>
</dbReference>
<sequence>MMRRLGHVNLTAAAAALVASAGGRLHRQPVGLRWQSSSAAAPAAPAKGAPQRKPPAAAHDFKGSILRNRIWETHPAGEHVTVYVDSGVYAWIVMDRAGSSANALGDAFVNCMQKAMDIVEKLMLEKKARVAIVASAKSSFCVGADLEVLYPITDKQLAAEATRVGHALFDRIEKEPFPVVAAINGFALGGGFELSLACHHRLLASDGSVGLPECLLGVLPGAGGTVRLQRLVGLATAVEWIMTSAPARAPKAKRAGAVNAVLPAEDRWSGEDRFFNQVRQWAGALVDKPLKPARGKKLTLVERLLQSTTAGRRIIAKKTIESLNAKTKGKYVAQYKALEVLLYSATHSNVEGFARESEVFSELLVTPDAKNLMALYFIEDGMKKSELKTGIPKDKLPPVRTVGVIGAGVMGSGIVHHFANKAIPVAVNDLKPEAVEKGIAMVRGEFEKAAKRKKLTPAAVEAKMQLVKGGTSSGVLQGADVIVEAAVEVMDIKKKIIRELEKEGCLNGKNLFATNTSSLSLTEMQKDAKYPANIVGMHFFNPVSKMPLVEVIKGKHTSKEAAAVIFDLALRTGKKPIIVNDAPGFVVNRILGVYMAEAGRLAAVDKVDLSQIDKAILDFGMPMGPFRLLDEVGLDVACHVGPILTAGIHPSRFGIGSEIQQMTRDGYLGKKNGKGFYRYDAKGKETGMNTEVTRHYFPQSSRNKPAGEIVDRCVLLMVNEAGYILQEKVAATPEDVDIGMIWGTGFPPFRGGLLQHADHRGLPAVVDRLRQLQDALGDDRFAPCPLLQSMAKDGKRFFPNRPFVPYRERAGFPKVHFS</sequence>
<keyword evidence="3" id="KW-0276">Fatty acid metabolism</keyword>
<keyword evidence="4 11" id="KW-0560">Oxidoreductase</keyword>
<dbReference type="Proteomes" id="UP000284403">
    <property type="component" value="Unassembled WGS sequence"/>
</dbReference>
<dbReference type="PANTHER" id="PTHR43612:SF3">
    <property type="entry name" value="TRIFUNCTIONAL ENZYME SUBUNIT ALPHA, MITOCHONDRIAL"/>
    <property type="match status" value="1"/>
</dbReference>
<dbReference type="AlphaFoldDB" id="A0A422NKS1"/>
<comment type="similarity">
    <text evidence="2">In the central section; belongs to the 3-hydroxyacyl-CoA dehydrogenase family.</text>
</comment>
<reference evidence="11 12" key="1">
    <citation type="journal article" date="2018" name="BMC Genomics">
        <title>Genomic comparison of Trypanosoma conorhini and Trypanosoma rangeli to Trypanosoma cruzi strains of high and low virulence.</title>
        <authorList>
            <person name="Bradwell K.R."/>
            <person name="Koparde V.N."/>
            <person name="Matveyev A.V."/>
            <person name="Serrano M.G."/>
            <person name="Alves J.M."/>
            <person name="Parikh H."/>
            <person name="Huang B."/>
            <person name="Lee V."/>
            <person name="Espinosa-Alvarez O."/>
            <person name="Ortiz P.A."/>
            <person name="Costa-Martins A.G."/>
            <person name="Teixeira M.M."/>
            <person name="Buck G.A."/>
        </authorList>
    </citation>
    <scope>NUCLEOTIDE SEQUENCE [LARGE SCALE GENOMIC DNA]</scope>
    <source>
        <strain evidence="11 12">025E</strain>
    </source>
</reference>
<accession>A0A422NKS1</accession>
<evidence type="ECO:0000256" key="4">
    <source>
        <dbReference type="ARBA" id="ARBA00023002"/>
    </source>
</evidence>
<keyword evidence="6" id="KW-0443">Lipid metabolism</keyword>
<dbReference type="InterPro" id="IPR029045">
    <property type="entry name" value="ClpP/crotonase-like_dom_sf"/>
</dbReference>
<dbReference type="GO" id="GO:0016509">
    <property type="term" value="F:long-chain (3S)-3-hydroxyacyl-CoA dehydrogenase (NAD+) activity"/>
    <property type="evidence" value="ECO:0007669"/>
    <property type="project" value="TreeGrafter"/>
</dbReference>
<keyword evidence="7" id="KW-0456">Lyase</keyword>
<evidence type="ECO:0000256" key="6">
    <source>
        <dbReference type="ARBA" id="ARBA00023098"/>
    </source>
</evidence>
<dbReference type="UniPathway" id="UPA00659"/>
<dbReference type="GO" id="GO:0004300">
    <property type="term" value="F:enoyl-CoA hydratase activity"/>
    <property type="evidence" value="ECO:0007669"/>
    <property type="project" value="TreeGrafter"/>
</dbReference>
<feature type="domain" description="3-hydroxyacyl-CoA dehydrogenase NAD binding" evidence="10">
    <location>
        <begin position="401"/>
        <end position="581"/>
    </location>
</feature>
<proteinExistence type="inferred from homology"/>
<dbReference type="Pfam" id="PF02737">
    <property type="entry name" value="3HCDH_N"/>
    <property type="match status" value="1"/>
</dbReference>
<dbReference type="InterPro" id="IPR008927">
    <property type="entry name" value="6-PGluconate_DH-like_C_sf"/>
</dbReference>
<comment type="caution">
    <text evidence="11">The sequence shown here is derived from an EMBL/GenBank/DDBJ whole genome shotgun (WGS) entry which is preliminary data.</text>
</comment>
<feature type="domain" description="3-hydroxyacyl-CoA dehydrogenase C-terminal" evidence="9">
    <location>
        <begin position="709"/>
        <end position="795"/>
    </location>
</feature>
<evidence type="ECO:0000256" key="5">
    <source>
        <dbReference type="ARBA" id="ARBA00023027"/>
    </source>
</evidence>
<evidence type="ECO:0000259" key="9">
    <source>
        <dbReference type="Pfam" id="PF00725"/>
    </source>
</evidence>
<gene>
    <name evidence="11" type="ORF">Tco025E_07676</name>
</gene>
<dbReference type="EMBL" id="MKKU01000614">
    <property type="protein sequence ID" value="RNF06061.1"/>
    <property type="molecule type" value="Genomic_DNA"/>
</dbReference>
<dbReference type="GO" id="GO:0006635">
    <property type="term" value="P:fatty acid beta-oxidation"/>
    <property type="evidence" value="ECO:0007669"/>
    <property type="project" value="UniProtKB-UniPathway"/>
</dbReference>
<dbReference type="CDD" id="cd06558">
    <property type="entry name" value="crotonase-like"/>
    <property type="match status" value="1"/>
</dbReference>
<evidence type="ECO:0000256" key="8">
    <source>
        <dbReference type="ARBA" id="ARBA00023268"/>
    </source>
</evidence>
<dbReference type="EC" id="1.1.1.35" evidence="11"/>
<dbReference type="GeneID" id="40321287"/>
<dbReference type="InterPro" id="IPR036291">
    <property type="entry name" value="NAD(P)-bd_dom_sf"/>
</dbReference>
<evidence type="ECO:0000256" key="2">
    <source>
        <dbReference type="ARBA" id="ARBA00007005"/>
    </source>
</evidence>
<dbReference type="FunFam" id="3.40.50.720:FF:000009">
    <property type="entry name" value="Fatty oxidation complex, alpha subunit"/>
    <property type="match status" value="1"/>
</dbReference>
<evidence type="ECO:0000313" key="12">
    <source>
        <dbReference type="Proteomes" id="UP000284403"/>
    </source>
</evidence>
<comment type="pathway">
    <text evidence="1">Lipid metabolism; fatty acid beta-oxidation.</text>
</comment>
<dbReference type="SUPFAM" id="SSF51735">
    <property type="entry name" value="NAD(P)-binding Rossmann-fold domains"/>
    <property type="match status" value="1"/>
</dbReference>
<dbReference type="SUPFAM" id="SSF48179">
    <property type="entry name" value="6-phosphogluconate dehydrogenase C-terminal domain-like"/>
    <property type="match status" value="2"/>
</dbReference>
<dbReference type="Pfam" id="PF00378">
    <property type="entry name" value="ECH_1"/>
    <property type="match status" value="1"/>
</dbReference>
<dbReference type="InterPro" id="IPR006108">
    <property type="entry name" value="3HC_DH_C"/>
</dbReference>
<dbReference type="InterPro" id="IPR006176">
    <property type="entry name" value="3-OHacyl-CoA_DH_NAD-bd"/>
</dbReference>
<dbReference type="Gene3D" id="1.10.1040.50">
    <property type="match status" value="1"/>
</dbReference>
<name>A0A422NKS1_9TRYP</name>
<protein>
    <submittedName>
        <fullName evidence="11">Trifunctional enzyme alpha subunit, mitochondrial-like protein</fullName>
        <ecNumber evidence="11">1.1.1.35</ecNumber>
    </submittedName>
</protein>
<dbReference type="InterPro" id="IPR050136">
    <property type="entry name" value="FA_oxidation_alpha_subunit"/>
</dbReference>